<dbReference type="PANTHER" id="PTHR10334">
    <property type="entry name" value="CYSTEINE-RICH SECRETORY PROTEIN-RELATED"/>
    <property type="match status" value="1"/>
</dbReference>
<dbReference type="Proteomes" id="UP000007646">
    <property type="component" value="Unassembled WGS sequence"/>
</dbReference>
<evidence type="ECO:0000256" key="7">
    <source>
        <dbReference type="ARBA" id="ARBA00058129"/>
    </source>
</evidence>
<evidence type="ECO:0000256" key="9">
    <source>
        <dbReference type="ARBA" id="ARBA00074449"/>
    </source>
</evidence>
<evidence type="ECO:0000313" key="12">
    <source>
        <dbReference type="Ensembl" id="ENSLAFP00000003729.3"/>
    </source>
</evidence>
<dbReference type="InParanoid" id="G3SUB7"/>
<dbReference type="Pfam" id="PF00188">
    <property type="entry name" value="CAP"/>
    <property type="match status" value="1"/>
</dbReference>
<comment type="similarity">
    <text evidence="2">Belongs to the CRISP family.</text>
</comment>
<keyword evidence="4" id="KW-0646">Protease inhibitor</keyword>
<dbReference type="Gene3D" id="3.40.33.10">
    <property type="entry name" value="CAP"/>
    <property type="match status" value="1"/>
</dbReference>
<dbReference type="FunFam" id="3.40.33.10:FF:000011">
    <property type="entry name" value="Peptidase inhibitor 16"/>
    <property type="match status" value="1"/>
</dbReference>
<gene>
    <name evidence="12" type="primary">PI16</name>
</gene>
<name>G3SUB7_LOXAF</name>
<accession>G3SUB7</accession>
<evidence type="ECO:0000256" key="5">
    <source>
        <dbReference type="ARBA" id="ARBA00022729"/>
    </source>
</evidence>
<dbReference type="PROSITE" id="PS01010">
    <property type="entry name" value="CRISP_2"/>
    <property type="match status" value="1"/>
</dbReference>
<dbReference type="FunCoup" id="G3SUB7">
    <property type="interactions" value="39"/>
</dbReference>
<dbReference type="PROSITE" id="PS01009">
    <property type="entry name" value="CRISP_1"/>
    <property type="match status" value="1"/>
</dbReference>
<feature type="domain" description="SCP" evidence="11">
    <location>
        <begin position="24"/>
        <end position="166"/>
    </location>
</feature>
<evidence type="ECO:0000256" key="8">
    <source>
        <dbReference type="ARBA" id="ARBA00063504"/>
    </source>
</evidence>
<comment type="function">
    <text evidence="7">May inhibit cardiomyocyte growth.</text>
</comment>
<dbReference type="SUPFAM" id="SSF55797">
    <property type="entry name" value="PR-1-like"/>
    <property type="match status" value="1"/>
</dbReference>
<comment type="subunit">
    <text evidence="8">Interacts with PSP94/MSMB.</text>
</comment>
<dbReference type="GO" id="GO:0030414">
    <property type="term" value="F:peptidase inhibitor activity"/>
    <property type="evidence" value="ECO:0007669"/>
    <property type="project" value="UniProtKB-KW"/>
</dbReference>
<keyword evidence="5" id="KW-0732">Signal</keyword>
<feature type="region of interest" description="Disordered" evidence="10">
    <location>
        <begin position="320"/>
        <end position="393"/>
    </location>
</feature>
<dbReference type="InterPro" id="IPR035940">
    <property type="entry name" value="CAP_sf"/>
</dbReference>
<dbReference type="HOGENOM" id="CLU_049124_0_0_1"/>
<evidence type="ECO:0000256" key="4">
    <source>
        <dbReference type="ARBA" id="ARBA00022690"/>
    </source>
</evidence>
<evidence type="ECO:0000256" key="10">
    <source>
        <dbReference type="SAM" id="MobiDB-lite"/>
    </source>
</evidence>
<dbReference type="GO" id="GO:0005576">
    <property type="term" value="C:extracellular region"/>
    <property type="evidence" value="ECO:0007669"/>
    <property type="project" value="UniProtKB-SubCell"/>
</dbReference>
<reference evidence="12" key="2">
    <citation type="submission" date="2025-08" db="UniProtKB">
        <authorList>
            <consortium name="Ensembl"/>
        </authorList>
    </citation>
    <scope>IDENTIFICATION</scope>
    <source>
        <strain evidence="12">Isolate ISIS603380</strain>
    </source>
</reference>
<feature type="compositionally biased region" description="Polar residues" evidence="10">
    <location>
        <begin position="268"/>
        <end position="279"/>
    </location>
</feature>
<dbReference type="Ensembl" id="ENSLAFT00000004471.3">
    <property type="protein sequence ID" value="ENSLAFP00000003729.3"/>
    <property type="gene ID" value="ENSLAFG00000004471.3"/>
</dbReference>
<dbReference type="AlphaFoldDB" id="G3SUB7"/>
<dbReference type="eggNOG" id="KOG3017">
    <property type="taxonomic scope" value="Eukaryota"/>
</dbReference>
<dbReference type="STRING" id="9785.ENSLAFP00000003729"/>
<dbReference type="PRINTS" id="PR00837">
    <property type="entry name" value="V5TPXLIKE"/>
</dbReference>
<keyword evidence="3" id="KW-0964">Secreted</keyword>
<keyword evidence="6" id="KW-0325">Glycoprotein</keyword>
<evidence type="ECO:0000259" key="11">
    <source>
        <dbReference type="SMART" id="SM00198"/>
    </source>
</evidence>
<dbReference type="InterPro" id="IPR001283">
    <property type="entry name" value="CRISP-related"/>
</dbReference>
<dbReference type="InterPro" id="IPR018244">
    <property type="entry name" value="Allrgn_V5/Tpx1_CS"/>
</dbReference>
<evidence type="ECO:0000256" key="2">
    <source>
        <dbReference type="ARBA" id="ARBA00009923"/>
    </source>
</evidence>
<feature type="region of interest" description="Disordered" evidence="10">
    <location>
        <begin position="247"/>
        <end position="279"/>
    </location>
</feature>
<evidence type="ECO:0000256" key="6">
    <source>
        <dbReference type="ARBA" id="ARBA00023180"/>
    </source>
</evidence>
<dbReference type="SMART" id="SM00198">
    <property type="entry name" value="SCP"/>
    <property type="match status" value="1"/>
</dbReference>
<dbReference type="OMA" id="QLAVEQW"/>
<organism evidence="12 13">
    <name type="scientific">Loxodonta africana</name>
    <name type="common">African elephant</name>
    <dbReference type="NCBI Taxonomy" id="9785"/>
    <lineage>
        <taxon>Eukaryota</taxon>
        <taxon>Metazoa</taxon>
        <taxon>Chordata</taxon>
        <taxon>Craniata</taxon>
        <taxon>Vertebrata</taxon>
        <taxon>Euteleostomi</taxon>
        <taxon>Mammalia</taxon>
        <taxon>Eutheria</taxon>
        <taxon>Afrotheria</taxon>
        <taxon>Proboscidea</taxon>
        <taxon>Elephantidae</taxon>
        <taxon>Loxodonta</taxon>
    </lineage>
</organism>
<keyword evidence="13" id="KW-1185">Reference proteome</keyword>
<evidence type="ECO:0000313" key="13">
    <source>
        <dbReference type="Proteomes" id="UP000007646"/>
    </source>
</evidence>
<evidence type="ECO:0000256" key="3">
    <source>
        <dbReference type="ARBA" id="ARBA00022525"/>
    </source>
</evidence>
<sequence>SCPTPARVVLVQATTGPAGALTEEEKRLVVEAHNFYRAQTNPPAANMLKMLWDEELAVFAKAYAEHCVWAHNPHRGRRGENLFAIMGDSMDVQMAVAEWHRERDYYNFTTGACQPGQMCGHYTQVVWAKTERVGCDSHLCAKLQNVEDSNVHFLVCNYVPPGNVIGQKLYEVGPPCSACPRGYHCEQSLCEPIRVPEEPQDLPCLMTEAQTSLATEASGSSKMGASSSLATEAPPFLVTEAPASLATKALPTGRTEATSSLAMKDPPSKTTEAPPSLTTEVSSFLATHSLLSLEEKPVNFPKSTHAPLPKSADKVAIRTSVPSMSSEESLYPKVSLTGRRQPLPHAQEKAEAEGPHEEVESLNPEELEEPNLGEPNLGEPNLEEPNLEGPNAE</sequence>
<feature type="compositionally biased region" description="Basic and acidic residues" evidence="10">
    <location>
        <begin position="346"/>
        <end position="359"/>
    </location>
</feature>
<reference evidence="12 13" key="1">
    <citation type="submission" date="2009-06" db="EMBL/GenBank/DDBJ databases">
        <title>The Genome Sequence of Loxodonta africana (African elephant).</title>
        <authorList>
            <person name="Di Palma F."/>
            <person name="Heiman D."/>
            <person name="Young S."/>
            <person name="Johnson J."/>
            <person name="Lander E.S."/>
            <person name="Lindblad-Toh K."/>
        </authorList>
    </citation>
    <scope>NUCLEOTIDE SEQUENCE [LARGE SCALE GENOMIC DNA]</scope>
    <source>
        <strain evidence="12 13">Isolate ISIS603380</strain>
    </source>
</reference>
<comment type="subcellular location">
    <subcellularLocation>
        <location evidence="1">Secreted</location>
    </subcellularLocation>
</comment>
<reference evidence="12" key="3">
    <citation type="submission" date="2025-09" db="UniProtKB">
        <authorList>
            <consortium name="Ensembl"/>
        </authorList>
    </citation>
    <scope>IDENTIFICATION</scope>
    <source>
        <strain evidence="12">Isolate ISIS603380</strain>
    </source>
</reference>
<dbReference type="InterPro" id="IPR014044">
    <property type="entry name" value="CAP_dom"/>
</dbReference>
<protein>
    <recommendedName>
        <fullName evidence="9">Peptidase inhibitor 16</fullName>
    </recommendedName>
</protein>
<evidence type="ECO:0000256" key="1">
    <source>
        <dbReference type="ARBA" id="ARBA00004613"/>
    </source>
</evidence>
<dbReference type="GeneTree" id="ENSGT00940000162458"/>
<dbReference type="CDD" id="cd05559">
    <property type="entry name" value="CAP_PI16_HrTT-1"/>
    <property type="match status" value="1"/>
</dbReference>
<proteinExistence type="inferred from homology"/>